<protein>
    <submittedName>
        <fullName evidence="2">Uncharacterized protein</fullName>
    </submittedName>
</protein>
<gene>
    <name evidence="2" type="ORF">C5613_40770</name>
</gene>
<evidence type="ECO:0000256" key="1">
    <source>
        <dbReference type="SAM" id="MobiDB-lite"/>
    </source>
</evidence>
<dbReference type="AlphaFoldDB" id="A0A2S8IJD1"/>
<feature type="region of interest" description="Disordered" evidence="1">
    <location>
        <begin position="1"/>
        <end position="31"/>
    </location>
</feature>
<sequence length="101" mass="11238">MTDVAEQRRDGDRDRARARRDVARRLHPDRGGDPAAFVAALAAIDGVYPALGRGIPGGASPDPVQVHHSRPVAVRRWARTLRRSARAVRRRIPGTRRYIDV</sequence>
<organism evidence="2 3">
    <name type="scientific">Rhodococcus opacus</name>
    <name type="common">Nocardia opaca</name>
    <dbReference type="NCBI Taxonomy" id="37919"/>
    <lineage>
        <taxon>Bacteria</taxon>
        <taxon>Bacillati</taxon>
        <taxon>Actinomycetota</taxon>
        <taxon>Actinomycetes</taxon>
        <taxon>Mycobacteriales</taxon>
        <taxon>Nocardiaceae</taxon>
        <taxon>Rhodococcus</taxon>
    </lineage>
</organism>
<name>A0A2S8IJD1_RHOOP</name>
<evidence type="ECO:0000313" key="3">
    <source>
        <dbReference type="Proteomes" id="UP000239290"/>
    </source>
</evidence>
<dbReference type="Proteomes" id="UP000239290">
    <property type="component" value="Unassembled WGS sequence"/>
</dbReference>
<dbReference type="EMBL" id="PUIO01000088">
    <property type="protein sequence ID" value="PQP14482.1"/>
    <property type="molecule type" value="Genomic_DNA"/>
</dbReference>
<comment type="caution">
    <text evidence="2">The sequence shown here is derived from an EMBL/GenBank/DDBJ whole genome shotgun (WGS) entry which is preliminary data.</text>
</comment>
<accession>A0A2S8IJD1</accession>
<evidence type="ECO:0000313" key="2">
    <source>
        <dbReference type="EMBL" id="PQP14482.1"/>
    </source>
</evidence>
<reference evidence="3" key="1">
    <citation type="submission" date="2018-02" db="EMBL/GenBank/DDBJ databases">
        <title>Draft genome sequencing of Rhodococcus opacus KU647198.</title>
        <authorList>
            <person name="Zheng B.-X."/>
        </authorList>
    </citation>
    <scope>NUCLEOTIDE SEQUENCE [LARGE SCALE GENOMIC DNA]</scope>
    <source>
        <strain evidence="3">04-OD7</strain>
    </source>
</reference>
<proteinExistence type="predicted"/>